<keyword evidence="2" id="KW-1185">Reference proteome</keyword>
<proteinExistence type="predicted"/>
<name>A0A3D8I849_9HELI</name>
<dbReference type="AlphaFoldDB" id="A0A3D8I849"/>
<dbReference type="EMBL" id="NXLS01000026">
    <property type="protein sequence ID" value="RDU61353.1"/>
    <property type="molecule type" value="Genomic_DNA"/>
</dbReference>
<dbReference type="OrthoDB" id="9947726at2"/>
<evidence type="ECO:0000313" key="1">
    <source>
        <dbReference type="EMBL" id="RDU61353.1"/>
    </source>
</evidence>
<dbReference type="GeneID" id="82536475"/>
<accession>A0A3D8I849</accession>
<gene>
    <name evidence="1" type="ORF">CQA43_09345</name>
</gene>
<comment type="caution">
    <text evidence="1">The sequence shown here is derived from an EMBL/GenBank/DDBJ whole genome shotgun (WGS) entry which is preliminary data.</text>
</comment>
<dbReference type="RefSeq" id="WP_115552322.1">
    <property type="nucleotide sequence ID" value="NZ_CAOYUU010000002.1"/>
</dbReference>
<protein>
    <submittedName>
        <fullName evidence="1">Uncharacterized protein</fullName>
    </submittedName>
</protein>
<reference evidence="1 2" key="1">
    <citation type="submission" date="2018-04" db="EMBL/GenBank/DDBJ databases">
        <title>Novel Campyloabacter and Helicobacter Species and Strains.</title>
        <authorList>
            <person name="Mannion A.J."/>
            <person name="Shen Z."/>
            <person name="Fox J.G."/>
        </authorList>
    </citation>
    <scope>NUCLEOTIDE SEQUENCE [LARGE SCALE GENOMIC DNA]</scope>
    <source>
        <strain evidence="1 2">MIT 99-5101</strain>
    </source>
</reference>
<sequence length="151" mass="17283">MAGDYVSVNVYVDLDEFDDCDILDEVKNRISKKSFLESLVCINEVKDFDSSLAADLSSIHNWNNQETAKEFFESLRFSKSLKEWILKTYGKEESLEKTINLEIQKIEDSGYTKGKVENIEINAPLALMQIEARAKLSAYKKVLQCILGEEE</sequence>
<evidence type="ECO:0000313" key="2">
    <source>
        <dbReference type="Proteomes" id="UP000256650"/>
    </source>
</evidence>
<organism evidence="1 2">
    <name type="scientific">Helicobacter ganmani</name>
    <dbReference type="NCBI Taxonomy" id="60246"/>
    <lineage>
        <taxon>Bacteria</taxon>
        <taxon>Pseudomonadati</taxon>
        <taxon>Campylobacterota</taxon>
        <taxon>Epsilonproteobacteria</taxon>
        <taxon>Campylobacterales</taxon>
        <taxon>Helicobacteraceae</taxon>
        <taxon>Helicobacter</taxon>
    </lineage>
</organism>
<dbReference type="Proteomes" id="UP000256650">
    <property type="component" value="Unassembled WGS sequence"/>
</dbReference>